<dbReference type="OMA" id="EHFACIE"/>
<dbReference type="InterPro" id="IPR004046">
    <property type="entry name" value="GST_C"/>
</dbReference>
<comment type="caution">
    <text evidence="3">The sequence shown here is derived from an EMBL/GenBank/DDBJ whole genome shotgun (WGS) entry which is preliminary data.</text>
</comment>
<name>A0A023B9M6_GRENI</name>
<sequence length="197" mass="22317">MSSPTLYYFDIPGLAEPTRLAFYLGGIPFEDVRFKPEQWAEEYKSQAPSGKAPWLQFNDGSYLTESRAILMYAASKSGMVPTDFTQLAVCEQAYSVMSDAHRDVTSIVYNRGDKEENLKNARERLAAADKVIGSRQSSEGWVDGKGMTYVDLAIYSFVKMIVDRCPDIDATQYKRIYKTYEAVVGDPRVKEYYSSKK</sequence>
<keyword evidence="4" id="KW-1185">Reference proteome</keyword>
<dbReference type="PROSITE" id="PS50405">
    <property type="entry name" value="GST_CTER"/>
    <property type="match status" value="1"/>
</dbReference>
<dbReference type="InterPro" id="IPR036249">
    <property type="entry name" value="Thioredoxin-like_sf"/>
</dbReference>
<dbReference type="Gene3D" id="1.20.1050.10">
    <property type="match status" value="1"/>
</dbReference>
<dbReference type="PANTHER" id="PTHR11571">
    <property type="entry name" value="GLUTATHIONE S-TRANSFERASE"/>
    <property type="match status" value="1"/>
</dbReference>
<dbReference type="eggNOG" id="KOG1695">
    <property type="taxonomic scope" value="Eukaryota"/>
</dbReference>
<organism evidence="3 4">
    <name type="scientific">Gregarina niphandrodes</name>
    <name type="common">Septate eugregarine</name>
    <dbReference type="NCBI Taxonomy" id="110365"/>
    <lineage>
        <taxon>Eukaryota</taxon>
        <taxon>Sar</taxon>
        <taxon>Alveolata</taxon>
        <taxon>Apicomplexa</taxon>
        <taxon>Conoidasida</taxon>
        <taxon>Gregarinasina</taxon>
        <taxon>Eugregarinorida</taxon>
        <taxon>Gregarinidae</taxon>
        <taxon>Gregarina</taxon>
    </lineage>
</organism>
<gene>
    <name evidence="3" type="ORF">GNI_048930</name>
</gene>
<dbReference type="InterPro" id="IPR010987">
    <property type="entry name" value="Glutathione-S-Trfase_C-like"/>
</dbReference>
<evidence type="ECO:0000259" key="1">
    <source>
        <dbReference type="PROSITE" id="PS50404"/>
    </source>
</evidence>
<dbReference type="RefSeq" id="XP_011129656.1">
    <property type="nucleotide sequence ID" value="XM_011131354.1"/>
</dbReference>
<dbReference type="InterPro" id="IPR040079">
    <property type="entry name" value="Glutathione_S-Trfase"/>
</dbReference>
<dbReference type="PROSITE" id="PS50404">
    <property type="entry name" value="GST_NTER"/>
    <property type="match status" value="1"/>
</dbReference>
<evidence type="ECO:0000313" key="3">
    <source>
        <dbReference type="EMBL" id="EZG73418.1"/>
    </source>
</evidence>
<dbReference type="VEuPathDB" id="CryptoDB:GNI_048930"/>
<evidence type="ECO:0000313" key="4">
    <source>
        <dbReference type="Proteomes" id="UP000019763"/>
    </source>
</evidence>
<dbReference type="Proteomes" id="UP000019763">
    <property type="component" value="Unassembled WGS sequence"/>
</dbReference>
<dbReference type="SFLD" id="SFLDS00019">
    <property type="entry name" value="Glutathione_Transferase_(cytos"/>
    <property type="match status" value="1"/>
</dbReference>
<feature type="domain" description="GST C-terminal" evidence="2">
    <location>
        <begin position="83"/>
        <end position="197"/>
    </location>
</feature>
<feature type="domain" description="GST N-terminal" evidence="1">
    <location>
        <begin position="2"/>
        <end position="81"/>
    </location>
</feature>
<dbReference type="SUPFAM" id="SSF47616">
    <property type="entry name" value="GST C-terminal domain-like"/>
    <property type="match status" value="1"/>
</dbReference>
<dbReference type="OrthoDB" id="422574at2759"/>
<dbReference type="GO" id="GO:0004364">
    <property type="term" value="F:glutathione transferase activity"/>
    <property type="evidence" value="ECO:0007669"/>
    <property type="project" value="TreeGrafter"/>
</dbReference>
<accession>A0A023B9M6</accession>
<dbReference type="Pfam" id="PF14497">
    <property type="entry name" value="GST_C_3"/>
    <property type="match status" value="1"/>
</dbReference>
<dbReference type="GeneID" id="22911778"/>
<dbReference type="GO" id="GO:0006749">
    <property type="term" value="P:glutathione metabolic process"/>
    <property type="evidence" value="ECO:0007669"/>
    <property type="project" value="TreeGrafter"/>
</dbReference>
<dbReference type="EMBL" id="AFNH02000379">
    <property type="protein sequence ID" value="EZG73418.1"/>
    <property type="molecule type" value="Genomic_DNA"/>
</dbReference>
<evidence type="ECO:0000259" key="2">
    <source>
        <dbReference type="PROSITE" id="PS50405"/>
    </source>
</evidence>
<dbReference type="InterPro" id="IPR004045">
    <property type="entry name" value="Glutathione_S-Trfase_N"/>
</dbReference>
<dbReference type="Gene3D" id="3.40.30.10">
    <property type="entry name" value="Glutaredoxin"/>
    <property type="match status" value="1"/>
</dbReference>
<protein>
    <submittedName>
        <fullName evidence="3">Glutathione S-transferase</fullName>
    </submittedName>
</protein>
<proteinExistence type="predicted"/>
<reference evidence="3" key="1">
    <citation type="submission" date="2013-12" db="EMBL/GenBank/DDBJ databases">
        <authorList>
            <person name="Omoto C.K."/>
            <person name="Sibley D."/>
            <person name="Venepally P."/>
            <person name="Hadjithomas M."/>
            <person name="Karamycheva S."/>
            <person name="Brunk B."/>
            <person name="Roos D."/>
            <person name="Caler E."/>
            <person name="Lorenzi H."/>
        </authorList>
    </citation>
    <scope>NUCLEOTIDE SEQUENCE</scope>
</reference>
<dbReference type="CDD" id="cd03039">
    <property type="entry name" value="GST_N_Sigma_like"/>
    <property type="match status" value="1"/>
</dbReference>
<dbReference type="Pfam" id="PF02798">
    <property type="entry name" value="GST_N"/>
    <property type="match status" value="1"/>
</dbReference>
<dbReference type="AlphaFoldDB" id="A0A023B9M6"/>
<dbReference type="InterPro" id="IPR050213">
    <property type="entry name" value="GST_superfamily"/>
</dbReference>
<dbReference type="SUPFAM" id="SSF52833">
    <property type="entry name" value="Thioredoxin-like"/>
    <property type="match status" value="1"/>
</dbReference>
<dbReference type="InterPro" id="IPR036282">
    <property type="entry name" value="Glutathione-S-Trfase_C_sf"/>
</dbReference>